<reference evidence="5" key="1">
    <citation type="journal article" date="2014" name="Int. J. Syst. Evol. Microbiol.">
        <title>Complete genome sequence of Corynebacterium casei LMG S-19264T (=DSM 44701T), isolated from a smear-ripened cheese.</title>
        <authorList>
            <consortium name="US DOE Joint Genome Institute (JGI-PGF)"/>
            <person name="Walter F."/>
            <person name="Albersmeier A."/>
            <person name="Kalinowski J."/>
            <person name="Ruckert C."/>
        </authorList>
    </citation>
    <scope>NUCLEOTIDE SEQUENCE</scope>
    <source>
        <strain evidence="5">CGMCC 1.15454</strain>
    </source>
</reference>
<dbReference type="InterPro" id="IPR009045">
    <property type="entry name" value="Zn_M74/Hedgehog-like"/>
</dbReference>
<dbReference type="SUPFAM" id="SSF55166">
    <property type="entry name" value="Hedgehog/DD-peptidase"/>
    <property type="match status" value="1"/>
</dbReference>
<dbReference type="InterPro" id="IPR003709">
    <property type="entry name" value="VanY-like_core_dom"/>
</dbReference>
<dbReference type="GO" id="GO:0008233">
    <property type="term" value="F:peptidase activity"/>
    <property type="evidence" value="ECO:0007669"/>
    <property type="project" value="InterPro"/>
</dbReference>
<evidence type="ECO:0000313" key="6">
    <source>
        <dbReference type="Proteomes" id="UP000621492"/>
    </source>
</evidence>
<sequence>MVKKSLPVIITMIMGIFILTACTNQQSDQSGKKNNESGETDNTKLVLPDPELKEGSKSDDVKQLKNILTKLGYTVSNNSTFDSDTKLAIKDFQSQQVKLAATGIYDQDTKTWLKKALDGDFKIDPGKGFSQEDVTASKTESITVTNPKDMLVLVNKRHALPADFEPDDLVIPKVRFPFTEDIPKKYMRKEAADALEKMFAAGDKEGLDLFAQSGYRPYDRQQTLFDAYAEKDGKEAANKYSARPGESEHQSGLVMDITSPDIDYQLNIEFGETDEGKWVKENAHKFGFIIRYPKGKEDITEYQYEPWHLRYVGKNAATVIYEKQLTLEEYLGAV</sequence>
<dbReference type="RefSeq" id="WP_188725304.1">
    <property type="nucleotide sequence ID" value="NZ_BMJD01000021.1"/>
</dbReference>
<dbReference type="InterPro" id="IPR058193">
    <property type="entry name" value="VanY/YodJ_core_dom"/>
</dbReference>
<evidence type="ECO:0000313" key="5">
    <source>
        <dbReference type="EMBL" id="GGB47449.1"/>
    </source>
</evidence>
<dbReference type="SUPFAM" id="SSF47090">
    <property type="entry name" value="PGBD-like"/>
    <property type="match status" value="1"/>
</dbReference>
<evidence type="ECO:0000256" key="2">
    <source>
        <dbReference type="SAM" id="SignalP"/>
    </source>
</evidence>
<dbReference type="InterPro" id="IPR052179">
    <property type="entry name" value="DD-CPase-like"/>
</dbReference>
<dbReference type="InterPro" id="IPR036366">
    <property type="entry name" value="PGBDSf"/>
</dbReference>
<proteinExistence type="predicted"/>
<keyword evidence="2" id="KW-0732">Signal</keyword>
<feature type="chain" id="PRO_5040930061" description="Carboxypeptidase" evidence="2">
    <location>
        <begin position="22"/>
        <end position="334"/>
    </location>
</feature>
<dbReference type="PANTHER" id="PTHR34385:SF1">
    <property type="entry name" value="PEPTIDOGLYCAN L-ALANYL-D-GLUTAMATE ENDOPEPTIDASE CWLK"/>
    <property type="match status" value="1"/>
</dbReference>
<feature type="signal peptide" evidence="2">
    <location>
        <begin position="1"/>
        <end position="21"/>
    </location>
</feature>
<comment type="caution">
    <text evidence="5">The sequence shown here is derived from an EMBL/GenBank/DDBJ whole genome shotgun (WGS) entry which is preliminary data.</text>
</comment>
<gene>
    <name evidence="5" type="ORF">GCM10011409_26150</name>
</gene>
<evidence type="ECO:0008006" key="7">
    <source>
        <dbReference type="Google" id="ProtNLM"/>
    </source>
</evidence>
<dbReference type="PROSITE" id="PS51257">
    <property type="entry name" value="PROKAR_LIPOPROTEIN"/>
    <property type="match status" value="1"/>
</dbReference>
<reference evidence="5" key="2">
    <citation type="submission" date="2020-09" db="EMBL/GenBank/DDBJ databases">
        <authorList>
            <person name="Sun Q."/>
            <person name="Zhou Y."/>
        </authorList>
    </citation>
    <scope>NUCLEOTIDE SEQUENCE</scope>
    <source>
        <strain evidence="5">CGMCC 1.15454</strain>
    </source>
</reference>
<dbReference type="EMBL" id="BMJD01000021">
    <property type="protein sequence ID" value="GGB47449.1"/>
    <property type="molecule type" value="Genomic_DNA"/>
</dbReference>
<feature type="domain" description="D-alanyl-D-alanine carboxypeptidase-like core" evidence="4">
    <location>
        <begin position="185"/>
        <end position="314"/>
    </location>
</feature>
<evidence type="ECO:0000256" key="1">
    <source>
        <dbReference type="SAM" id="MobiDB-lite"/>
    </source>
</evidence>
<name>A0A9W5TYX9_9BACI</name>
<evidence type="ECO:0000259" key="4">
    <source>
        <dbReference type="Pfam" id="PF02557"/>
    </source>
</evidence>
<dbReference type="Gene3D" id="1.10.101.10">
    <property type="entry name" value="PGBD-like superfamily/PGBD"/>
    <property type="match status" value="1"/>
</dbReference>
<dbReference type="InterPro" id="IPR036365">
    <property type="entry name" value="PGBD-like_sf"/>
</dbReference>
<dbReference type="Pfam" id="PF02557">
    <property type="entry name" value="VanY"/>
    <property type="match status" value="1"/>
</dbReference>
<accession>A0A9W5TYX9</accession>
<dbReference type="Gene3D" id="3.30.1380.10">
    <property type="match status" value="1"/>
</dbReference>
<dbReference type="CDD" id="cd14852">
    <property type="entry name" value="LD-carboxypeptidase"/>
    <property type="match status" value="1"/>
</dbReference>
<dbReference type="PANTHER" id="PTHR34385">
    <property type="entry name" value="D-ALANYL-D-ALANINE CARBOXYPEPTIDASE"/>
    <property type="match status" value="1"/>
</dbReference>
<dbReference type="GO" id="GO:0006508">
    <property type="term" value="P:proteolysis"/>
    <property type="evidence" value="ECO:0007669"/>
    <property type="project" value="InterPro"/>
</dbReference>
<feature type="region of interest" description="Disordered" evidence="1">
    <location>
        <begin position="27"/>
        <end position="58"/>
    </location>
</feature>
<dbReference type="Proteomes" id="UP000621492">
    <property type="component" value="Unassembled WGS sequence"/>
</dbReference>
<feature type="domain" description="Peptidoglycan binding-like" evidence="3">
    <location>
        <begin position="58"/>
        <end position="113"/>
    </location>
</feature>
<protein>
    <recommendedName>
        <fullName evidence="7">Carboxypeptidase</fullName>
    </recommendedName>
</protein>
<organism evidence="5 6">
    <name type="scientific">Lentibacillus populi</name>
    <dbReference type="NCBI Taxonomy" id="1827502"/>
    <lineage>
        <taxon>Bacteria</taxon>
        <taxon>Bacillati</taxon>
        <taxon>Bacillota</taxon>
        <taxon>Bacilli</taxon>
        <taxon>Bacillales</taxon>
        <taxon>Bacillaceae</taxon>
        <taxon>Lentibacillus</taxon>
    </lineage>
</organism>
<dbReference type="Pfam" id="PF01471">
    <property type="entry name" value="PG_binding_1"/>
    <property type="match status" value="1"/>
</dbReference>
<evidence type="ECO:0000259" key="3">
    <source>
        <dbReference type="Pfam" id="PF01471"/>
    </source>
</evidence>
<keyword evidence="6" id="KW-1185">Reference proteome</keyword>
<dbReference type="AlphaFoldDB" id="A0A9W5TYX9"/>
<dbReference type="InterPro" id="IPR002477">
    <property type="entry name" value="Peptidoglycan-bd-like"/>
</dbReference>